<dbReference type="Proteomes" id="UP001302494">
    <property type="component" value="Chromosome"/>
</dbReference>
<organism evidence="13 14">
    <name type="scientific">Candidatus Nitrospira neomarina</name>
    <dbReference type="NCBI Taxonomy" id="3020899"/>
    <lineage>
        <taxon>Bacteria</taxon>
        <taxon>Pseudomonadati</taxon>
        <taxon>Nitrospirota</taxon>
        <taxon>Nitrospiria</taxon>
        <taxon>Nitrospirales</taxon>
        <taxon>Nitrospiraceae</taxon>
        <taxon>Nitrospira</taxon>
    </lineage>
</organism>
<keyword evidence="10 12" id="KW-1133">Transmembrane helix</keyword>
<dbReference type="GO" id="GO:1903607">
    <property type="term" value="P:cytochrome c biosynthetic process"/>
    <property type="evidence" value="ECO:0007669"/>
    <property type="project" value="TreeGrafter"/>
</dbReference>
<keyword evidence="9" id="KW-0201">Cytochrome c-type biogenesis</keyword>
<keyword evidence="6" id="KW-1003">Cell membrane</keyword>
<dbReference type="AlphaFoldDB" id="A0AA96GGA0"/>
<keyword evidence="7" id="KW-0997">Cell inner membrane</keyword>
<dbReference type="PANTHER" id="PTHR30070">
    <property type="entry name" value="HEME EXPORTER PROTEIN B"/>
    <property type="match status" value="1"/>
</dbReference>
<dbReference type="GO" id="GO:0015232">
    <property type="term" value="F:heme transmembrane transporter activity"/>
    <property type="evidence" value="ECO:0007669"/>
    <property type="project" value="InterPro"/>
</dbReference>
<feature type="transmembrane region" description="Helical" evidence="12">
    <location>
        <begin position="164"/>
        <end position="182"/>
    </location>
</feature>
<evidence type="ECO:0000256" key="8">
    <source>
        <dbReference type="ARBA" id="ARBA00022692"/>
    </source>
</evidence>
<evidence type="ECO:0000256" key="6">
    <source>
        <dbReference type="ARBA" id="ARBA00022475"/>
    </source>
</evidence>
<accession>A0AA96GGA0</accession>
<sequence>MPFFKTIRWVVWKDLISEWRTRETMSSMLFFALIVILVFSFSFSMDQDAARQLIAGIIWVAFTFTGIIGLGKSFTSELQNDCLESLQMCPAPKGAIYLGKVAANFLFMLSVEILLFPLFVLFFNLDVFEAVGILLIIFFLATLGLSAVGTLFSALTVQIRAREVMLPVLLLPLAVPVMIAAVEATRGALSGDPFSFYSQWLQLLIIFDIIFTVLSFWLFEFILDS</sequence>
<feature type="transmembrane region" description="Helical" evidence="12">
    <location>
        <begin position="101"/>
        <end position="125"/>
    </location>
</feature>
<evidence type="ECO:0000256" key="9">
    <source>
        <dbReference type="ARBA" id="ARBA00022748"/>
    </source>
</evidence>
<reference evidence="13 14" key="1">
    <citation type="submission" date="2023-01" db="EMBL/GenBank/DDBJ databases">
        <title>Cultivation and genomic characterization of new, ubiquitous marine nitrite-oxidizing bacteria from the Nitrospirales.</title>
        <authorList>
            <person name="Mueller A.J."/>
            <person name="Daebeler A."/>
            <person name="Herbold C.W."/>
            <person name="Kirkegaard R.H."/>
            <person name="Daims H."/>
        </authorList>
    </citation>
    <scope>NUCLEOTIDE SEQUENCE [LARGE SCALE GENOMIC DNA]</scope>
    <source>
        <strain evidence="13 14">DK</strain>
    </source>
</reference>
<evidence type="ECO:0000256" key="7">
    <source>
        <dbReference type="ARBA" id="ARBA00022519"/>
    </source>
</evidence>
<dbReference type="Pfam" id="PF03379">
    <property type="entry name" value="CcmB"/>
    <property type="match status" value="1"/>
</dbReference>
<feature type="transmembrane region" description="Helical" evidence="12">
    <location>
        <begin position="202"/>
        <end position="223"/>
    </location>
</feature>
<evidence type="ECO:0000256" key="11">
    <source>
        <dbReference type="ARBA" id="ARBA00023136"/>
    </source>
</evidence>
<evidence type="ECO:0000256" key="4">
    <source>
        <dbReference type="ARBA" id="ARBA00016452"/>
    </source>
</evidence>
<evidence type="ECO:0000256" key="3">
    <source>
        <dbReference type="ARBA" id="ARBA00010544"/>
    </source>
</evidence>
<keyword evidence="14" id="KW-1185">Reference proteome</keyword>
<comment type="function">
    <text evidence="1">Required for the export of heme to the periplasm for the biogenesis of c-type cytochromes.</text>
</comment>
<comment type="similarity">
    <text evidence="3">Belongs to the CcmB/CycW/HelB family.</text>
</comment>
<evidence type="ECO:0000313" key="14">
    <source>
        <dbReference type="Proteomes" id="UP001302494"/>
    </source>
</evidence>
<dbReference type="InterPro" id="IPR003544">
    <property type="entry name" value="Cyt_c_biogenesis_CcmB"/>
</dbReference>
<evidence type="ECO:0000256" key="12">
    <source>
        <dbReference type="SAM" id="Phobius"/>
    </source>
</evidence>
<comment type="subcellular location">
    <subcellularLocation>
        <location evidence="2">Cell inner membrane</location>
        <topology evidence="2">Multi-pass membrane protein</topology>
    </subcellularLocation>
</comment>
<keyword evidence="11 12" id="KW-0472">Membrane</keyword>
<feature type="transmembrane region" description="Helical" evidence="12">
    <location>
        <begin position="131"/>
        <end position="152"/>
    </location>
</feature>
<evidence type="ECO:0000256" key="5">
    <source>
        <dbReference type="ARBA" id="ARBA00022448"/>
    </source>
</evidence>
<protein>
    <recommendedName>
        <fullName evidence="4">Heme exporter protein B</fullName>
    </recommendedName>
</protein>
<evidence type="ECO:0000256" key="2">
    <source>
        <dbReference type="ARBA" id="ARBA00004429"/>
    </source>
</evidence>
<dbReference type="GO" id="GO:0005886">
    <property type="term" value="C:plasma membrane"/>
    <property type="evidence" value="ECO:0007669"/>
    <property type="project" value="UniProtKB-SubCell"/>
</dbReference>
<dbReference type="PIRSF" id="PIRSF002764">
    <property type="entry name" value="CcmB"/>
    <property type="match status" value="1"/>
</dbReference>
<name>A0AA96GGA0_9BACT</name>
<dbReference type="PANTHER" id="PTHR30070:SF1">
    <property type="entry name" value="CYTOCHROME C BIOGENESIS B-RELATED"/>
    <property type="match status" value="1"/>
</dbReference>
<evidence type="ECO:0000256" key="10">
    <source>
        <dbReference type="ARBA" id="ARBA00022989"/>
    </source>
</evidence>
<dbReference type="RefSeq" id="WP_312741117.1">
    <property type="nucleotide sequence ID" value="NZ_CP116968.1"/>
</dbReference>
<keyword evidence="8 12" id="KW-0812">Transmembrane</keyword>
<dbReference type="InterPro" id="IPR026031">
    <property type="entry name" value="Cyt_c_CcmB_bac"/>
</dbReference>
<dbReference type="PRINTS" id="PR01414">
    <property type="entry name" value="CCMBBIOGNSIS"/>
</dbReference>
<proteinExistence type="inferred from homology"/>
<gene>
    <name evidence="13" type="ORF">PQG83_11670</name>
</gene>
<evidence type="ECO:0000313" key="13">
    <source>
        <dbReference type="EMBL" id="WNM60422.1"/>
    </source>
</evidence>
<dbReference type="GO" id="GO:0017004">
    <property type="term" value="P:cytochrome complex assembly"/>
    <property type="evidence" value="ECO:0007669"/>
    <property type="project" value="UniProtKB-KW"/>
</dbReference>
<dbReference type="KEGG" id="nneo:PQG83_11670"/>
<dbReference type="EMBL" id="CP116968">
    <property type="protein sequence ID" value="WNM60422.1"/>
    <property type="molecule type" value="Genomic_DNA"/>
</dbReference>
<evidence type="ECO:0000256" key="1">
    <source>
        <dbReference type="ARBA" id="ARBA00002442"/>
    </source>
</evidence>
<feature type="transmembrane region" description="Helical" evidence="12">
    <location>
        <begin position="25"/>
        <end position="43"/>
    </location>
</feature>
<feature type="transmembrane region" description="Helical" evidence="12">
    <location>
        <begin position="49"/>
        <end position="70"/>
    </location>
</feature>
<keyword evidence="5" id="KW-0813">Transport</keyword>